<keyword evidence="4" id="KW-1185">Reference proteome</keyword>
<protein>
    <submittedName>
        <fullName evidence="2">Uncharacterized protein</fullName>
    </submittedName>
</protein>
<evidence type="ECO:0000313" key="4">
    <source>
        <dbReference type="Proteomes" id="UP000887013"/>
    </source>
</evidence>
<dbReference type="EMBL" id="BMAW01131708">
    <property type="protein sequence ID" value="GFU40457.1"/>
    <property type="molecule type" value="Genomic_DNA"/>
</dbReference>
<keyword evidence="1" id="KW-0732">Signal</keyword>
<dbReference type="PROSITE" id="PS51257">
    <property type="entry name" value="PROKAR_LIPOPROTEIN"/>
    <property type="match status" value="1"/>
</dbReference>
<feature type="signal peptide" evidence="1">
    <location>
        <begin position="1"/>
        <end position="20"/>
    </location>
</feature>
<gene>
    <name evidence="2" type="primary">AVEN_224516_1</name>
    <name evidence="3" type="ORF">NPIL_415871</name>
    <name evidence="2" type="ORF">NPIL_472521</name>
</gene>
<dbReference type="Proteomes" id="UP000887013">
    <property type="component" value="Unassembled WGS sequence"/>
</dbReference>
<organism evidence="2 4">
    <name type="scientific">Nephila pilipes</name>
    <name type="common">Giant wood spider</name>
    <name type="synonym">Nephila maculata</name>
    <dbReference type="NCBI Taxonomy" id="299642"/>
    <lineage>
        <taxon>Eukaryota</taxon>
        <taxon>Metazoa</taxon>
        <taxon>Ecdysozoa</taxon>
        <taxon>Arthropoda</taxon>
        <taxon>Chelicerata</taxon>
        <taxon>Arachnida</taxon>
        <taxon>Araneae</taxon>
        <taxon>Araneomorphae</taxon>
        <taxon>Entelegynae</taxon>
        <taxon>Araneoidea</taxon>
        <taxon>Nephilidae</taxon>
        <taxon>Nephila</taxon>
    </lineage>
</organism>
<sequence>MPKTLFPWILLSVFIAACLAVDPEDICLPRELITPCYCERGCEYCHVSLKCDNLLNQEVLTDVIRKYNDYQYATFKLRKSNVMYIHASIIAIQKIESLYIFSSSMVYWFDHPMMMFSHLLESF</sequence>
<evidence type="ECO:0000256" key="1">
    <source>
        <dbReference type="SAM" id="SignalP"/>
    </source>
</evidence>
<reference evidence="2" key="1">
    <citation type="submission" date="2020-08" db="EMBL/GenBank/DDBJ databases">
        <title>Multicomponent nature underlies the extraordinary mechanical properties of spider dragline silk.</title>
        <authorList>
            <person name="Kono N."/>
            <person name="Nakamura H."/>
            <person name="Mori M."/>
            <person name="Yoshida Y."/>
            <person name="Ohtoshi R."/>
            <person name="Malay A.D."/>
            <person name="Moran D.A.P."/>
            <person name="Tomita M."/>
            <person name="Numata K."/>
            <person name="Arakawa K."/>
        </authorList>
    </citation>
    <scope>NUCLEOTIDE SEQUENCE</scope>
</reference>
<proteinExistence type="predicted"/>
<accession>A0A8X6UJJ0</accession>
<comment type="caution">
    <text evidence="2">The sequence shown here is derived from an EMBL/GenBank/DDBJ whole genome shotgun (WGS) entry which is preliminary data.</text>
</comment>
<dbReference type="EMBL" id="BMAW01039851">
    <property type="protein sequence ID" value="GFU57448.1"/>
    <property type="molecule type" value="Genomic_DNA"/>
</dbReference>
<evidence type="ECO:0000313" key="3">
    <source>
        <dbReference type="EMBL" id="GFU57448.1"/>
    </source>
</evidence>
<name>A0A8X6UJJ0_NEPPI</name>
<dbReference type="OrthoDB" id="6434880at2759"/>
<feature type="chain" id="PRO_5036596992" evidence="1">
    <location>
        <begin position="21"/>
        <end position="123"/>
    </location>
</feature>
<evidence type="ECO:0000313" key="2">
    <source>
        <dbReference type="EMBL" id="GFU40457.1"/>
    </source>
</evidence>
<dbReference type="AlphaFoldDB" id="A0A8X6UJJ0"/>